<dbReference type="VEuPathDB" id="FungiDB:SI65_03592"/>
<name>A0A1E3BHW3_ASPCR</name>
<evidence type="ECO:0000313" key="3">
    <source>
        <dbReference type="Proteomes" id="UP000094569"/>
    </source>
</evidence>
<dbReference type="EMBL" id="JXNT01000003">
    <property type="protein sequence ID" value="ODM20539.1"/>
    <property type="molecule type" value="Genomic_DNA"/>
</dbReference>
<dbReference type="OrthoDB" id="5305673at2759"/>
<sequence>MVEILPGADARWKILRQGMRLCLCSGSIGSLYGFSSKATGQQCLQNRQRTGLREQTSRMDSKDSNDYRTLDKHELLKKYEPLKNVMELYLQPQNDNEKPLSIGMFKRVQEHKETNIDEQHTNGTFKHEQDHKKEFKSTLEAYVNVLGPKKVNGTSDDLLFVTRRATLLRSLLKRMLKIPEDQKIYIAPNVLNALLSISEFRHGSRSIEFILNMSEITMKDNKCSTEKHLPPKEQRELHVDGTIFDTCLVEEPPREVRIVISRIVMFLLISVMLRTPRRIMQMGHLKLDSSMLRSAGAASAIGAMNGIEEEEEEEEE</sequence>
<dbReference type="AlphaFoldDB" id="A0A1E3BHW3"/>
<proteinExistence type="predicted"/>
<comment type="caution">
    <text evidence="2">The sequence shown here is derived from an EMBL/GenBank/DDBJ whole genome shotgun (WGS) entry which is preliminary data.</text>
</comment>
<gene>
    <name evidence="2" type="ORF">SI65_03592</name>
</gene>
<evidence type="ECO:0000313" key="2">
    <source>
        <dbReference type="EMBL" id="ODM20539.1"/>
    </source>
</evidence>
<accession>A0A1E3BHW3</accession>
<dbReference type="Proteomes" id="UP000094569">
    <property type="component" value="Unassembled WGS sequence"/>
</dbReference>
<feature type="region of interest" description="Disordered" evidence="1">
    <location>
        <begin position="46"/>
        <end position="65"/>
    </location>
</feature>
<dbReference type="STRING" id="573508.A0A1E3BHW3"/>
<protein>
    <submittedName>
        <fullName evidence="2">Uncharacterized protein</fullName>
    </submittedName>
</protein>
<evidence type="ECO:0000256" key="1">
    <source>
        <dbReference type="SAM" id="MobiDB-lite"/>
    </source>
</evidence>
<reference evidence="2 3" key="1">
    <citation type="journal article" date="2016" name="BMC Genomics">
        <title>Comparative genomic and transcriptomic analyses of the Fuzhuan brick tea-fermentation fungus Aspergillus cristatus.</title>
        <authorList>
            <person name="Ge Y."/>
            <person name="Wang Y."/>
            <person name="Liu Y."/>
            <person name="Tan Y."/>
            <person name="Ren X."/>
            <person name="Zhang X."/>
            <person name="Hyde K.D."/>
            <person name="Liu Y."/>
            <person name="Liu Z."/>
        </authorList>
    </citation>
    <scope>NUCLEOTIDE SEQUENCE [LARGE SCALE GENOMIC DNA]</scope>
    <source>
        <strain evidence="2 3">GZAAS20.1005</strain>
    </source>
</reference>
<organism evidence="2 3">
    <name type="scientific">Aspergillus cristatus</name>
    <name type="common">Chinese Fuzhuan brick tea-fermentation fungus</name>
    <name type="synonym">Eurotium cristatum</name>
    <dbReference type="NCBI Taxonomy" id="573508"/>
    <lineage>
        <taxon>Eukaryota</taxon>
        <taxon>Fungi</taxon>
        <taxon>Dikarya</taxon>
        <taxon>Ascomycota</taxon>
        <taxon>Pezizomycotina</taxon>
        <taxon>Eurotiomycetes</taxon>
        <taxon>Eurotiomycetidae</taxon>
        <taxon>Eurotiales</taxon>
        <taxon>Aspergillaceae</taxon>
        <taxon>Aspergillus</taxon>
        <taxon>Aspergillus subgen. Aspergillus</taxon>
    </lineage>
</organism>
<keyword evidence="3" id="KW-1185">Reference proteome</keyword>
<feature type="compositionally biased region" description="Basic and acidic residues" evidence="1">
    <location>
        <begin position="51"/>
        <end position="65"/>
    </location>
</feature>